<dbReference type="EMBL" id="JBGNUJ010000008">
    <property type="protein sequence ID" value="KAL3956401.1"/>
    <property type="molecule type" value="Genomic_DNA"/>
</dbReference>
<gene>
    <name evidence="1" type="ORF">ACCO45_009247</name>
</gene>
<protein>
    <submittedName>
        <fullName evidence="1">Uncharacterized protein</fullName>
    </submittedName>
</protein>
<evidence type="ECO:0000313" key="2">
    <source>
        <dbReference type="Proteomes" id="UP001638806"/>
    </source>
</evidence>
<sequence length="258" mass="27187">MEVPACEKVVSATEVHGFGSIAPPPASEPGPQGGLAGVHLARKGYLLIQLRALAGDGWDVRGDARLDHQPVDVLDLLAVLRHVVEQRGEVEAEGAVQLTLDHARGDDSPAEVDGLIGQVQVIVKVAWLWMILPVCELTQRSSLTSRSPLTSRQLVNLVRPLRGCVVGDNAIGMVADVGGFGYRGRTQKTTAAGDKAGFQIGRRLAQSATVSRESTTVVVGDPRADQDELHLRDGGDSAGTSTTKTSFHPAGSPAETQP</sequence>
<dbReference type="Proteomes" id="UP001638806">
    <property type="component" value="Unassembled WGS sequence"/>
</dbReference>
<organism evidence="1 2">
    <name type="scientific">Purpureocillium lilacinum</name>
    <name type="common">Paecilomyces lilacinus</name>
    <dbReference type="NCBI Taxonomy" id="33203"/>
    <lineage>
        <taxon>Eukaryota</taxon>
        <taxon>Fungi</taxon>
        <taxon>Dikarya</taxon>
        <taxon>Ascomycota</taxon>
        <taxon>Pezizomycotina</taxon>
        <taxon>Sordariomycetes</taxon>
        <taxon>Hypocreomycetidae</taxon>
        <taxon>Hypocreales</taxon>
        <taxon>Ophiocordycipitaceae</taxon>
        <taxon>Purpureocillium</taxon>
    </lineage>
</organism>
<proteinExistence type="predicted"/>
<comment type="caution">
    <text evidence="1">The sequence shown here is derived from an EMBL/GenBank/DDBJ whole genome shotgun (WGS) entry which is preliminary data.</text>
</comment>
<reference evidence="1" key="1">
    <citation type="submission" date="2024-12" db="EMBL/GenBank/DDBJ databases">
        <title>Comparative genomics and development of molecular markers within Purpureocillium lilacinum and among Purpureocillium species.</title>
        <authorList>
            <person name="Yeh Z.-Y."/>
            <person name="Ni N.-T."/>
            <person name="Lo P.-H."/>
            <person name="Mushyakhwo K."/>
            <person name="Lin C.-F."/>
            <person name="Nai Y.-S."/>
        </authorList>
    </citation>
    <scope>NUCLEOTIDE SEQUENCE</scope>
    <source>
        <strain evidence="1">NCHU-NPUST-175</strain>
    </source>
</reference>
<evidence type="ECO:0000313" key="1">
    <source>
        <dbReference type="EMBL" id="KAL3956401.1"/>
    </source>
</evidence>
<keyword evidence="2" id="KW-1185">Reference proteome</keyword>
<name>A0ACC4DJ47_PURLI</name>
<accession>A0ACC4DJ47</accession>